<dbReference type="PANTHER" id="PTHR12378:SF17">
    <property type="entry name" value="OS06G0182100 PROTEIN"/>
    <property type="match status" value="1"/>
</dbReference>
<keyword evidence="7" id="KW-1185">Reference proteome</keyword>
<dbReference type="PANTHER" id="PTHR12378">
    <property type="entry name" value="DESUMOYLATING ISOPEPTIDASE"/>
    <property type="match status" value="1"/>
</dbReference>
<accession>A0A0K9PZ53</accession>
<name>A0A0K9PZ53_ZOSMR</name>
<evidence type="ECO:0000256" key="4">
    <source>
        <dbReference type="SAM" id="MobiDB-lite"/>
    </source>
</evidence>
<keyword evidence="3" id="KW-0378">Hydrolase</keyword>
<evidence type="ECO:0000256" key="3">
    <source>
        <dbReference type="ARBA" id="ARBA00022801"/>
    </source>
</evidence>
<reference evidence="7" key="1">
    <citation type="journal article" date="2016" name="Nature">
        <title>The genome of the seagrass Zostera marina reveals angiosperm adaptation to the sea.</title>
        <authorList>
            <person name="Olsen J.L."/>
            <person name="Rouze P."/>
            <person name="Verhelst B."/>
            <person name="Lin Y.-C."/>
            <person name="Bayer T."/>
            <person name="Collen J."/>
            <person name="Dattolo E."/>
            <person name="De Paoli E."/>
            <person name="Dittami S."/>
            <person name="Maumus F."/>
            <person name="Michel G."/>
            <person name="Kersting A."/>
            <person name="Lauritano C."/>
            <person name="Lohaus R."/>
            <person name="Toepel M."/>
            <person name="Tonon T."/>
            <person name="Vanneste K."/>
            <person name="Amirebrahimi M."/>
            <person name="Brakel J."/>
            <person name="Bostroem C."/>
            <person name="Chovatia M."/>
            <person name="Grimwood J."/>
            <person name="Jenkins J.W."/>
            <person name="Jueterbock A."/>
            <person name="Mraz A."/>
            <person name="Stam W.T."/>
            <person name="Tice H."/>
            <person name="Bornberg-Bauer E."/>
            <person name="Green P.J."/>
            <person name="Pearson G.A."/>
            <person name="Procaccini G."/>
            <person name="Duarte C.M."/>
            <person name="Schmutz J."/>
            <person name="Reusch T.B.H."/>
            <person name="Van de Peer Y."/>
        </authorList>
    </citation>
    <scope>NUCLEOTIDE SEQUENCE [LARGE SCALE GENOMIC DNA]</scope>
    <source>
        <strain evidence="7">cv. Finnish</strain>
    </source>
</reference>
<feature type="compositionally biased region" description="Low complexity" evidence="4">
    <location>
        <begin position="222"/>
        <end position="237"/>
    </location>
</feature>
<evidence type="ECO:0000256" key="1">
    <source>
        <dbReference type="ARBA" id="ARBA00008140"/>
    </source>
</evidence>
<organism evidence="6 7">
    <name type="scientific">Zostera marina</name>
    <name type="common">Eelgrass</name>
    <dbReference type="NCBI Taxonomy" id="29655"/>
    <lineage>
        <taxon>Eukaryota</taxon>
        <taxon>Viridiplantae</taxon>
        <taxon>Streptophyta</taxon>
        <taxon>Embryophyta</taxon>
        <taxon>Tracheophyta</taxon>
        <taxon>Spermatophyta</taxon>
        <taxon>Magnoliopsida</taxon>
        <taxon>Liliopsida</taxon>
        <taxon>Zosteraceae</taxon>
        <taxon>Zostera</taxon>
    </lineage>
</organism>
<dbReference type="InterPro" id="IPR042266">
    <property type="entry name" value="PPPDE_sf"/>
</dbReference>
<feature type="domain" description="PPPDE" evidence="5">
    <location>
        <begin position="15"/>
        <end position="152"/>
    </location>
</feature>
<dbReference type="EMBL" id="LFYR01000391">
    <property type="protein sequence ID" value="KMZ74194.1"/>
    <property type="molecule type" value="Genomic_DNA"/>
</dbReference>
<feature type="region of interest" description="Disordered" evidence="4">
    <location>
        <begin position="280"/>
        <end position="299"/>
    </location>
</feature>
<dbReference type="InterPro" id="IPR008580">
    <property type="entry name" value="PPPDE_dom"/>
</dbReference>
<evidence type="ECO:0000313" key="7">
    <source>
        <dbReference type="Proteomes" id="UP000036987"/>
    </source>
</evidence>
<dbReference type="Gene3D" id="3.90.1720.30">
    <property type="entry name" value="PPPDE domains"/>
    <property type="match status" value="1"/>
</dbReference>
<evidence type="ECO:0000313" key="6">
    <source>
        <dbReference type="EMBL" id="KMZ74194.1"/>
    </source>
</evidence>
<feature type="region of interest" description="Disordered" evidence="4">
    <location>
        <begin position="213"/>
        <end position="243"/>
    </location>
</feature>
<comment type="similarity">
    <text evidence="1">Belongs to the DeSI family.</text>
</comment>
<sequence>MFLRGVSRKRRSGVVPVYLNVYDLTTINGYAYWFGLGIYHSGVQVHGVEYAYGAHENPTSGIFQGEPRQCPGFRFRKSVLIGRTDLGPREIRALMDTMAEEYTGVTYHLISKNCNHFCDDVSNRMTGNGIPRWVNRLAGIGFLCNCVLPAGLHVAQPSAKEERGREIVRRKEEMEEEKVKLRIKSPMYTVSHPSSASMTPVTPSSPIYNKPKNVRESNNEMTVPAAPPSVSSSTSTSLSNGEPEATVLVTNGIKNWKMRSSSCSSLAVSPSFKSKISRFRFRRTDQTKQIPPKNVQDDC</sequence>
<dbReference type="AlphaFoldDB" id="A0A0K9PZ53"/>
<dbReference type="Pfam" id="PF05903">
    <property type="entry name" value="Peptidase_C97"/>
    <property type="match status" value="1"/>
</dbReference>
<dbReference type="GO" id="GO:0006508">
    <property type="term" value="P:proteolysis"/>
    <property type="evidence" value="ECO:0007669"/>
    <property type="project" value="UniProtKB-KW"/>
</dbReference>
<evidence type="ECO:0000259" key="5">
    <source>
        <dbReference type="PROSITE" id="PS51858"/>
    </source>
</evidence>
<evidence type="ECO:0000256" key="2">
    <source>
        <dbReference type="ARBA" id="ARBA00022670"/>
    </source>
</evidence>
<comment type="caution">
    <text evidence="6">The sequence shown here is derived from an EMBL/GenBank/DDBJ whole genome shotgun (WGS) entry which is preliminary data.</text>
</comment>
<dbReference type="SMART" id="SM01179">
    <property type="entry name" value="DUF862"/>
    <property type="match status" value="1"/>
</dbReference>
<gene>
    <name evidence="6" type="ORF">ZOSMA_133G00440</name>
</gene>
<dbReference type="GO" id="GO:0101005">
    <property type="term" value="F:deubiquitinase activity"/>
    <property type="evidence" value="ECO:0000318"/>
    <property type="project" value="GO_Central"/>
</dbReference>
<keyword evidence="2" id="KW-0645">Protease</keyword>
<dbReference type="PROSITE" id="PS51858">
    <property type="entry name" value="PPPDE"/>
    <property type="match status" value="1"/>
</dbReference>
<protein>
    <submittedName>
        <fullName evidence="6">PPPDE peptidase domain-containing protein 1</fullName>
    </submittedName>
</protein>
<dbReference type="Proteomes" id="UP000036987">
    <property type="component" value="Unassembled WGS sequence"/>
</dbReference>
<proteinExistence type="inferred from homology"/>
<dbReference type="OrthoDB" id="412286at2759"/>